<dbReference type="AlphaFoldDB" id="A0A183CMJ8"/>
<proteinExistence type="predicted"/>
<accession>A0A183CMJ8</accession>
<dbReference type="Proteomes" id="UP000050741">
    <property type="component" value="Unassembled WGS sequence"/>
</dbReference>
<reference evidence="2" key="3">
    <citation type="submission" date="2016-06" db="UniProtKB">
        <authorList>
            <consortium name="WormBaseParasite"/>
        </authorList>
    </citation>
    <scope>IDENTIFICATION</scope>
</reference>
<evidence type="ECO:0000313" key="1">
    <source>
        <dbReference type="Proteomes" id="UP000050741"/>
    </source>
</evidence>
<reference evidence="1" key="1">
    <citation type="submission" date="2013-12" db="EMBL/GenBank/DDBJ databases">
        <authorList>
            <person name="Aslett M."/>
        </authorList>
    </citation>
    <scope>NUCLEOTIDE SEQUENCE [LARGE SCALE GENOMIC DNA]</scope>
    <source>
        <strain evidence="1">Lindley</strain>
    </source>
</reference>
<dbReference type="WBParaSite" id="GPLIN_001410400">
    <property type="protein sequence ID" value="GPLIN_001410400"/>
    <property type="gene ID" value="GPLIN_001410400"/>
</dbReference>
<reference evidence="1" key="2">
    <citation type="submission" date="2014-05" db="EMBL/GenBank/DDBJ databases">
        <title>The genome and life-stage specific transcriptomes of Globodera pallida elucidate key aspects of plant parasitism by a cyst nematode.</title>
        <authorList>
            <person name="Cotton J.A."/>
            <person name="Lilley C.J."/>
            <person name="Jones L.M."/>
            <person name="Kikuchi T."/>
            <person name="Reid A.J."/>
            <person name="Thorpe P."/>
            <person name="Tsai I.J."/>
            <person name="Beasley H."/>
            <person name="Blok V."/>
            <person name="Cock P.J.A."/>
            <person name="Van den Akker S.E."/>
            <person name="Holroyd N."/>
            <person name="Hunt M."/>
            <person name="Mantelin S."/>
            <person name="Naghra H."/>
            <person name="Pain A."/>
            <person name="Palomares-Rius J.E."/>
            <person name="Zarowiecki M."/>
            <person name="Berriman M."/>
            <person name="Jones J.T."/>
            <person name="Urwin P.E."/>
        </authorList>
    </citation>
    <scope>NUCLEOTIDE SEQUENCE [LARGE SCALE GENOMIC DNA]</scope>
    <source>
        <strain evidence="1">Lindley</strain>
    </source>
</reference>
<name>A0A183CMJ8_GLOPA</name>
<keyword evidence="1" id="KW-1185">Reference proteome</keyword>
<evidence type="ECO:0000313" key="2">
    <source>
        <dbReference type="WBParaSite" id="GPLIN_001410400"/>
    </source>
</evidence>
<protein>
    <submittedName>
        <fullName evidence="2">Kazal-like domain-containing protein</fullName>
    </submittedName>
</protein>
<organism evidence="1 2">
    <name type="scientific">Globodera pallida</name>
    <name type="common">Potato cyst nematode worm</name>
    <name type="synonym">Heterodera pallida</name>
    <dbReference type="NCBI Taxonomy" id="36090"/>
    <lineage>
        <taxon>Eukaryota</taxon>
        <taxon>Metazoa</taxon>
        <taxon>Ecdysozoa</taxon>
        <taxon>Nematoda</taxon>
        <taxon>Chromadorea</taxon>
        <taxon>Rhabditida</taxon>
        <taxon>Tylenchina</taxon>
        <taxon>Tylenchomorpha</taxon>
        <taxon>Tylenchoidea</taxon>
        <taxon>Heteroderidae</taxon>
        <taxon>Heteroderinae</taxon>
        <taxon>Globodera</taxon>
    </lineage>
</organism>
<sequence length="84" mass="8796">MCLPLPGVAKASGVGTSASNVPNLVADEYGNYVIRPVNNWMQLNKSEFCATACPSFLANFPVPTTVPAVCGARFEGSQFTAGEI</sequence>